<dbReference type="AlphaFoldDB" id="A0AAD8UVF2"/>
<dbReference type="Proteomes" id="UP001244207">
    <property type="component" value="Unassembled WGS sequence"/>
</dbReference>
<evidence type="ECO:0000313" key="2">
    <source>
        <dbReference type="EMBL" id="KAK1728513.1"/>
    </source>
</evidence>
<protein>
    <submittedName>
        <fullName evidence="2">Uncharacterized protein</fullName>
    </submittedName>
</protein>
<name>A0AAD8UVF2_GLOAC</name>
<keyword evidence="3" id="KW-1185">Reference proteome</keyword>
<proteinExistence type="predicted"/>
<gene>
    <name evidence="2" type="ORF">BDZ83DRAFT_648768</name>
</gene>
<sequence length="135" mass="14722">MVDRVAVSVTLSGLNGLSLGLAGKIQTPSVPGTPTFKHPGGVRAVVRQRHWDRNMEEGKMGRREYEVSNELCCTAEETSCEYWKGNKQNPARRLSELASYPDVTPPERFNFMHSGASTGSPPGEVSASVGVMERN</sequence>
<evidence type="ECO:0000313" key="3">
    <source>
        <dbReference type="Proteomes" id="UP001244207"/>
    </source>
</evidence>
<feature type="region of interest" description="Disordered" evidence="1">
    <location>
        <begin position="111"/>
        <end position="135"/>
    </location>
</feature>
<reference evidence="2" key="1">
    <citation type="submission" date="2021-12" db="EMBL/GenBank/DDBJ databases">
        <title>Comparative genomics, transcriptomics and evolutionary studies reveal genomic signatures of adaptation to plant cell wall in hemibiotrophic fungi.</title>
        <authorList>
            <consortium name="DOE Joint Genome Institute"/>
            <person name="Baroncelli R."/>
            <person name="Diaz J.F."/>
            <person name="Benocci T."/>
            <person name="Peng M."/>
            <person name="Battaglia E."/>
            <person name="Haridas S."/>
            <person name="Andreopoulos W."/>
            <person name="Labutti K."/>
            <person name="Pangilinan J."/>
            <person name="Floch G.L."/>
            <person name="Makela M.R."/>
            <person name="Henrissat B."/>
            <person name="Grigoriev I.V."/>
            <person name="Crouch J.A."/>
            <person name="De Vries R.P."/>
            <person name="Sukno S.A."/>
            <person name="Thon M.R."/>
        </authorList>
    </citation>
    <scope>NUCLEOTIDE SEQUENCE</scope>
    <source>
        <strain evidence="2">CBS 112980</strain>
    </source>
</reference>
<dbReference type="RefSeq" id="XP_060368568.1">
    <property type="nucleotide sequence ID" value="XM_060510218.1"/>
</dbReference>
<dbReference type="EMBL" id="JAHMHS010000017">
    <property type="protein sequence ID" value="KAK1728513.1"/>
    <property type="molecule type" value="Genomic_DNA"/>
</dbReference>
<dbReference type="GeneID" id="85394117"/>
<organism evidence="2 3">
    <name type="scientific">Glomerella acutata</name>
    <name type="common">Colletotrichum acutatum</name>
    <dbReference type="NCBI Taxonomy" id="27357"/>
    <lineage>
        <taxon>Eukaryota</taxon>
        <taxon>Fungi</taxon>
        <taxon>Dikarya</taxon>
        <taxon>Ascomycota</taxon>
        <taxon>Pezizomycotina</taxon>
        <taxon>Sordariomycetes</taxon>
        <taxon>Hypocreomycetidae</taxon>
        <taxon>Glomerellales</taxon>
        <taxon>Glomerellaceae</taxon>
        <taxon>Colletotrichum</taxon>
        <taxon>Colletotrichum acutatum species complex</taxon>
    </lineage>
</organism>
<accession>A0AAD8UVF2</accession>
<comment type="caution">
    <text evidence="2">The sequence shown here is derived from an EMBL/GenBank/DDBJ whole genome shotgun (WGS) entry which is preliminary data.</text>
</comment>
<evidence type="ECO:0000256" key="1">
    <source>
        <dbReference type="SAM" id="MobiDB-lite"/>
    </source>
</evidence>